<dbReference type="EMBL" id="VTPX01000027">
    <property type="protein sequence ID" value="KAA0015140.1"/>
    <property type="molecule type" value="Genomic_DNA"/>
</dbReference>
<dbReference type="InterPro" id="IPR055592">
    <property type="entry name" value="DUF7168"/>
</dbReference>
<keyword evidence="4" id="KW-1185">Reference proteome</keyword>
<evidence type="ECO:0000259" key="2">
    <source>
        <dbReference type="Pfam" id="PF23771"/>
    </source>
</evidence>
<gene>
    <name evidence="3" type="ORF">F0A16_21440</name>
</gene>
<evidence type="ECO:0000313" key="4">
    <source>
        <dbReference type="Proteomes" id="UP000466024"/>
    </source>
</evidence>
<dbReference type="Proteomes" id="UP000466024">
    <property type="component" value="Unassembled WGS sequence"/>
</dbReference>
<evidence type="ECO:0000259" key="1">
    <source>
        <dbReference type="Pfam" id="PF10979"/>
    </source>
</evidence>
<sequence>MCSWGASSTYHGMRPAPFPERCDGRCPMTSDRILRKIERCLALSRSANEHEAGIALRQAQHLMVEHDISEIDVAASSIGRATAQSESGRKPPKWLDRLASLVNAAFGTLAVYEARPTFTGWQGFYAFLGEESHARIAAYAFEVLQRQLVTDRRAFLSGMSKRAKRITKIRRSDAFATAWVLGAYEHIVPVEMDADSVAAIDHFKQRYYTTLKEMNAIDRGHQAADRKAMSRGFEAGRQARLHTGVAQDERRALSHG</sequence>
<feature type="domain" description="DUF2786" evidence="1">
    <location>
        <begin position="32"/>
        <end position="69"/>
    </location>
</feature>
<reference evidence="3 4" key="1">
    <citation type="submission" date="2019-08" db="EMBL/GenBank/DDBJ databases">
        <title>Bioinformatics analysis of the strain L3 and L5.</title>
        <authorList>
            <person name="Li X."/>
        </authorList>
    </citation>
    <scope>NUCLEOTIDE SEQUENCE [LARGE SCALE GENOMIC DNA]</scope>
    <source>
        <strain evidence="3 4">L3</strain>
    </source>
</reference>
<dbReference type="InterPro" id="IPR016868">
    <property type="entry name" value="Phage_B3_Orf5"/>
</dbReference>
<name>A0A640W8U3_9GAMM</name>
<dbReference type="AlphaFoldDB" id="A0A640W8U3"/>
<evidence type="ECO:0000313" key="3">
    <source>
        <dbReference type="EMBL" id="KAA0015140.1"/>
    </source>
</evidence>
<comment type="caution">
    <text evidence="3">The sequence shown here is derived from an EMBL/GenBank/DDBJ whole genome shotgun (WGS) entry which is preliminary data.</text>
</comment>
<dbReference type="InterPro" id="IPR024498">
    <property type="entry name" value="DUF2786"/>
</dbReference>
<organism evidence="3 4">
    <name type="scientific">Salinicola corii</name>
    <dbReference type="NCBI Taxonomy" id="2606937"/>
    <lineage>
        <taxon>Bacteria</taxon>
        <taxon>Pseudomonadati</taxon>
        <taxon>Pseudomonadota</taxon>
        <taxon>Gammaproteobacteria</taxon>
        <taxon>Oceanospirillales</taxon>
        <taxon>Halomonadaceae</taxon>
        <taxon>Salinicola</taxon>
    </lineage>
</organism>
<dbReference type="Pfam" id="PF23771">
    <property type="entry name" value="DUF7168"/>
    <property type="match status" value="1"/>
</dbReference>
<dbReference type="PIRSF" id="PIRSF028111">
    <property type="entry name" value="UCP028111"/>
    <property type="match status" value="1"/>
</dbReference>
<protein>
    <submittedName>
        <fullName evidence="3">DUF2786 domain-containing protein</fullName>
    </submittedName>
</protein>
<feature type="domain" description="DUF7168" evidence="2">
    <location>
        <begin position="72"/>
        <end position="216"/>
    </location>
</feature>
<accession>A0A640W8U3</accession>
<dbReference type="Pfam" id="PF10979">
    <property type="entry name" value="DUF2786"/>
    <property type="match status" value="1"/>
</dbReference>
<proteinExistence type="predicted"/>